<organism evidence="1 2">
    <name type="scientific">Lactobacillus crispatus</name>
    <dbReference type="NCBI Taxonomy" id="47770"/>
    <lineage>
        <taxon>Bacteria</taxon>
        <taxon>Bacillati</taxon>
        <taxon>Bacillota</taxon>
        <taxon>Bacilli</taxon>
        <taxon>Lactobacillales</taxon>
        <taxon>Lactobacillaceae</taxon>
        <taxon>Lactobacillus</taxon>
    </lineage>
</organism>
<sequence length="88" mass="9945">MNASYRKITGVRETYPKNKVRVLNIIGDIGGQTDGTVPNVSSLSLKYLVADRAKSYQVVKFTGKNARHSKLHENPKVDKVLIKFLWNK</sequence>
<dbReference type="InterPro" id="IPR029058">
    <property type="entry name" value="AB_hydrolase_fold"/>
</dbReference>
<evidence type="ECO:0000313" key="1">
    <source>
        <dbReference type="EMBL" id="MBI1708383.1"/>
    </source>
</evidence>
<comment type="caution">
    <text evidence="1">The sequence shown here is derived from an EMBL/GenBank/DDBJ whole genome shotgun (WGS) entry which is preliminary data.</text>
</comment>
<reference evidence="1" key="1">
    <citation type="submission" date="2020-07" db="EMBL/GenBank/DDBJ databases">
        <title>Comparative genomics analyses of Lactobacillus crispatus isolated from different ecological niches.</title>
        <authorList>
            <person name="Mancino W."/>
            <person name="Mancabelli L."/>
            <person name="Lugli G.A."/>
            <person name="Milani C."/>
            <person name="Viappiani A."/>
            <person name="Anzalone R."/>
            <person name="Longhi G."/>
            <person name="Ventura M."/>
            <person name="Turroni F."/>
        </authorList>
    </citation>
    <scope>NUCLEOTIDE SEQUENCE</scope>
    <source>
        <strain evidence="1">LB65</strain>
    </source>
</reference>
<dbReference type="InterPro" id="IPR010315">
    <property type="entry name" value="DUF915_hydro-like"/>
</dbReference>
<name>A0AAW4DQC4_9LACO</name>
<proteinExistence type="predicted"/>
<keyword evidence="1" id="KW-0378">Hydrolase</keyword>
<dbReference type="GO" id="GO:0016787">
    <property type="term" value="F:hydrolase activity"/>
    <property type="evidence" value="ECO:0007669"/>
    <property type="project" value="UniProtKB-KW"/>
</dbReference>
<dbReference type="AlphaFoldDB" id="A0AAW4DQC4"/>
<evidence type="ECO:0000313" key="2">
    <source>
        <dbReference type="Proteomes" id="UP001194414"/>
    </source>
</evidence>
<gene>
    <name evidence="1" type="ORF">HYQ56_1367</name>
</gene>
<dbReference type="Proteomes" id="UP001194414">
    <property type="component" value="Unassembled WGS sequence"/>
</dbReference>
<protein>
    <submittedName>
        <fullName evidence="1">Hydrolase</fullName>
    </submittedName>
</protein>
<dbReference type="Gene3D" id="3.40.50.1820">
    <property type="entry name" value="alpha/beta hydrolase"/>
    <property type="match status" value="1"/>
</dbReference>
<accession>A0AAW4DQC4</accession>
<dbReference type="Pfam" id="PF06028">
    <property type="entry name" value="DUF915"/>
    <property type="match status" value="1"/>
</dbReference>
<dbReference type="EMBL" id="JACCPP010000023">
    <property type="protein sequence ID" value="MBI1708383.1"/>
    <property type="molecule type" value="Genomic_DNA"/>
</dbReference>